<keyword evidence="2" id="KW-1133">Transmembrane helix</keyword>
<feature type="compositionally biased region" description="Pro residues" evidence="1">
    <location>
        <begin position="1"/>
        <end position="12"/>
    </location>
</feature>
<dbReference type="RefSeq" id="WP_263995262.1">
    <property type="nucleotide sequence ID" value="NZ_JACKVK010000005.1"/>
</dbReference>
<organism evidence="3 4">
    <name type="scientific">Mycobacterium yunnanensis</name>
    <dbReference type="NCBI Taxonomy" id="368477"/>
    <lineage>
        <taxon>Bacteria</taxon>
        <taxon>Bacillati</taxon>
        <taxon>Actinomycetota</taxon>
        <taxon>Actinomycetes</taxon>
        <taxon>Mycobacteriales</taxon>
        <taxon>Mycobacteriaceae</taxon>
        <taxon>Mycobacterium</taxon>
    </lineage>
</organism>
<feature type="compositionally biased region" description="Polar residues" evidence="1">
    <location>
        <begin position="74"/>
        <end position="87"/>
    </location>
</feature>
<accession>A0A9X2YYK2</accession>
<reference evidence="3" key="1">
    <citation type="submission" date="2020-07" db="EMBL/GenBank/DDBJ databases">
        <authorList>
            <person name="Pettersson B.M.F."/>
            <person name="Behra P.R.K."/>
            <person name="Ramesh M."/>
            <person name="Das S."/>
            <person name="Dasgupta S."/>
            <person name="Kirsebom L.A."/>
        </authorList>
    </citation>
    <scope>NUCLEOTIDE SEQUENCE</scope>
    <source>
        <strain evidence="3">DSM 44838</strain>
    </source>
</reference>
<feature type="region of interest" description="Disordered" evidence="1">
    <location>
        <begin position="66"/>
        <end position="87"/>
    </location>
</feature>
<keyword evidence="2" id="KW-0472">Membrane</keyword>
<evidence type="ECO:0000256" key="2">
    <source>
        <dbReference type="SAM" id="Phobius"/>
    </source>
</evidence>
<keyword evidence="2" id="KW-0812">Transmembrane</keyword>
<dbReference type="Proteomes" id="UP001141629">
    <property type="component" value="Unassembled WGS sequence"/>
</dbReference>
<dbReference type="EMBL" id="JACKVK010000005">
    <property type="protein sequence ID" value="MCV7420479.1"/>
    <property type="molecule type" value="Genomic_DNA"/>
</dbReference>
<evidence type="ECO:0000313" key="4">
    <source>
        <dbReference type="Proteomes" id="UP001141629"/>
    </source>
</evidence>
<evidence type="ECO:0000313" key="3">
    <source>
        <dbReference type="EMBL" id="MCV7420479.1"/>
    </source>
</evidence>
<feature type="compositionally biased region" description="Pro residues" evidence="1">
    <location>
        <begin position="23"/>
        <end position="32"/>
    </location>
</feature>
<feature type="region of interest" description="Disordered" evidence="1">
    <location>
        <begin position="1"/>
        <end position="34"/>
    </location>
</feature>
<evidence type="ECO:0000256" key="1">
    <source>
        <dbReference type="SAM" id="MobiDB-lite"/>
    </source>
</evidence>
<comment type="caution">
    <text evidence="3">The sequence shown here is derived from an EMBL/GenBank/DDBJ whole genome shotgun (WGS) entry which is preliminary data.</text>
</comment>
<gene>
    <name evidence="3" type="ORF">H7K45_08000</name>
</gene>
<protein>
    <submittedName>
        <fullName evidence="3">Uncharacterized protein</fullName>
    </submittedName>
</protein>
<keyword evidence="4" id="KW-1185">Reference proteome</keyword>
<feature type="transmembrane region" description="Helical" evidence="2">
    <location>
        <begin position="41"/>
        <end position="66"/>
    </location>
</feature>
<sequence length="87" mass="8785">MAPHPPDSPSPPFGLGWDGEPYTHPPGPPPPTRGLTFTPKVLVVIVVLVAVLVAGIVAFAVVTGALDPGGDATTVPSSTLHRPTTSS</sequence>
<reference evidence="3" key="2">
    <citation type="journal article" date="2022" name="BMC Genomics">
        <title>Comparative genome analysis of mycobacteria focusing on tRNA and non-coding RNA.</title>
        <authorList>
            <person name="Behra P.R.K."/>
            <person name="Pettersson B.M.F."/>
            <person name="Ramesh M."/>
            <person name="Das S."/>
            <person name="Dasgupta S."/>
            <person name="Kirsebom L.A."/>
        </authorList>
    </citation>
    <scope>NUCLEOTIDE SEQUENCE</scope>
    <source>
        <strain evidence="3">DSM 44838</strain>
    </source>
</reference>
<name>A0A9X2YYK2_9MYCO</name>
<dbReference type="AlphaFoldDB" id="A0A9X2YYK2"/>
<proteinExistence type="predicted"/>